<protein>
    <submittedName>
        <fullName evidence="1">Uncharacterized protein</fullName>
    </submittedName>
</protein>
<reference evidence="1 2" key="1">
    <citation type="submission" date="2016-10" db="EMBL/GenBank/DDBJ databases">
        <title>Genome sequence of the ascomycete fungus Penicillium subrubescens.</title>
        <authorList>
            <person name="De Vries R.P."/>
            <person name="Peng M."/>
            <person name="Dilokpimol A."/>
            <person name="Hilden K."/>
            <person name="Makela M.R."/>
            <person name="Grigoriev I."/>
            <person name="Riley R."/>
            <person name="Granchi Z."/>
        </authorList>
    </citation>
    <scope>NUCLEOTIDE SEQUENCE [LARGE SCALE GENOMIC DNA]</scope>
    <source>
        <strain evidence="1 2">CBS 132785</strain>
    </source>
</reference>
<proteinExistence type="predicted"/>
<gene>
    <name evidence="1" type="ORF">PENSUB_13376</name>
</gene>
<sequence>MPLTGDMLFDIDGLSEVGLANHLPSEMPRLSEYWVMLIEMSRQLGDVLVMNYQAARPKGTLDDVAMLERRLLQCRLPDLYEGGLTRISKFYSNHVHLHYQYVPIGVVLL</sequence>
<keyword evidence="2" id="KW-1185">Reference proteome</keyword>
<dbReference type="AlphaFoldDB" id="A0A1Q5SRN4"/>
<comment type="caution">
    <text evidence="1">The sequence shown here is derived from an EMBL/GenBank/DDBJ whole genome shotgun (WGS) entry which is preliminary data.</text>
</comment>
<dbReference type="Proteomes" id="UP000186955">
    <property type="component" value="Unassembled WGS sequence"/>
</dbReference>
<dbReference type="EMBL" id="MNBE01000757">
    <property type="protein sequence ID" value="OKO90659.1"/>
    <property type="molecule type" value="Genomic_DNA"/>
</dbReference>
<evidence type="ECO:0000313" key="2">
    <source>
        <dbReference type="Proteomes" id="UP000186955"/>
    </source>
</evidence>
<accession>A0A1Q5SRN4</accession>
<organism evidence="1 2">
    <name type="scientific">Penicillium subrubescens</name>
    <dbReference type="NCBI Taxonomy" id="1316194"/>
    <lineage>
        <taxon>Eukaryota</taxon>
        <taxon>Fungi</taxon>
        <taxon>Dikarya</taxon>
        <taxon>Ascomycota</taxon>
        <taxon>Pezizomycotina</taxon>
        <taxon>Eurotiomycetes</taxon>
        <taxon>Eurotiomycetidae</taxon>
        <taxon>Eurotiales</taxon>
        <taxon>Aspergillaceae</taxon>
        <taxon>Penicillium</taxon>
    </lineage>
</organism>
<dbReference type="STRING" id="1316194.A0A1Q5SRN4"/>
<name>A0A1Q5SRN4_9EURO</name>
<evidence type="ECO:0000313" key="1">
    <source>
        <dbReference type="EMBL" id="OKO90659.1"/>
    </source>
</evidence>